<feature type="region of interest" description="Disordered" evidence="1">
    <location>
        <begin position="141"/>
        <end position="193"/>
    </location>
</feature>
<name>A0A4U5LZR2_STECR</name>
<sequence length="193" mass="22004">MLNYTFFDHSRKPDSYEIAVQGVFRYYHAVEDAIEKINRKHADWCGFGIKLKEDGIDEAWESTERDEFEKMFIEYNCYERKKKGFYAKPGEETEEEKRASTNTAIIVIIVLACFIGVAIVVLITLVLCKFCGKESENDVEAGLERSKKKRGGQATRSSKKSSRRSVLENTERTTSGSALKEDNKSGSEESSRL</sequence>
<keyword evidence="2" id="KW-1133">Transmembrane helix</keyword>
<feature type="transmembrane region" description="Helical" evidence="2">
    <location>
        <begin position="104"/>
        <end position="127"/>
    </location>
</feature>
<dbReference type="Proteomes" id="UP000298663">
    <property type="component" value="Unassembled WGS sequence"/>
</dbReference>
<organism evidence="3 4">
    <name type="scientific">Steinernema carpocapsae</name>
    <name type="common">Entomopathogenic nematode</name>
    <dbReference type="NCBI Taxonomy" id="34508"/>
    <lineage>
        <taxon>Eukaryota</taxon>
        <taxon>Metazoa</taxon>
        <taxon>Ecdysozoa</taxon>
        <taxon>Nematoda</taxon>
        <taxon>Chromadorea</taxon>
        <taxon>Rhabditida</taxon>
        <taxon>Tylenchina</taxon>
        <taxon>Panagrolaimomorpha</taxon>
        <taxon>Strongyloidoidea</taxon>
        <taxon>Steinernematidae</taxon>
        <taxon>Steinernema</taxon>
    </lineage>
</organism>
<gene>
    <name evidence="3" type="ORF">L596_028861</name>
</gene>
<reference evidence="3 4" key="2">
    <citation type="journal article" date="2019" name="G3 (Bethesda)">
        <title>Hybrid Assembly of the Genome of the Entomopathogenic Nematode Steinernema carpocapsae Identifies the X-Chromosome.</title>
        <authorList>
            <person name="Serra L."/>
            <person name="Macchietto M."/>
            <person name="Macias-Munoz A."/>
            <person name="McGill C.J."/>
            <person name="Rodriguez I.M."/>
            <person name="Rodriguez B."/>
            <person name="Murad R."/>
            <person name="Mortazavi A."/>
        </authorList>
    </citation>
    <scope>NUCLEOTIDE SEQUENCE [LARGE SCALE GENOMIC DNA]</scope>
    <source>
        <strain evidence="3 4">ALL</strain>
    </source>
</reference>
<dbReference type="EMBL" id="AZBU02000011">
    <property type="protein sequence ID" value="TKR61802.1"/>
    <property type="molecule type" value="Genomic_DNA"/>
</dbReference>
<protein>
    <submittedName>
        <fullName evidence="3">Uncharacterized protein</fullName>
    </submittedName>
</protein>
<evidence type="ECO:0000256" key="2">
    <source>
        <dbReference type="SAM" id="Phobius"/>
    </source>
</evidence>
<comment type="caution">
    <text evidence="3">The sequence shown here is derived from an EMBL/GenBank/DDBJ whole genome shotgun (WGS) entry which is preliminary data.</text>
</comment>
<keyword evidence="4" id="KW-1185">Reference proteome</keyword>
<feature type="compositionally biased region" description="Basic residues" evidence="1">
    <location>
        <begin position="146"/>
        <end position="163"/>
    </location>
</feature>
<evidence type="ECO:0000313" key="3">
    <source>
        <dbReference type="EMBL" id="TKR61802.1"/>
    </source>
</evidence>
<proteinExistence type="predicted"/>
<evidence type="ECO:0000313" key="4">
    <source>
        <dbReference type="Proteomes" id="UP000298663"/>
    </source>
</evidence>
<dbReference type="OrthoDB" id="10676012at2759"/>
<feature type="compositionally biased region" description="Basic and acidic residues" evidence="1">
    <location>
        <begin position="179"/>
        <end position="193"/>
    </location>
</feature>
<dbReference type="AlphaFoldDB" id="A0A4U5LZR2"/>
<reference evidence="3 4" key="1">
    <citation type="journal article" date="2015" name="Genome Biol.">
        <title>Comparative genomics of Steinernema reveals deeply conserved gene regulatory networks.</title>
        <authorList>
            <person name="Dillman A.R."/>
            <person name="Macchietto M."/>
            <person name="Porter C.F."/>
            <person name="Rogers A."/>
            <person name="Williams B."/>
            <person name="Antoshechkin I."/>
            <person name="Lee M.M."/>
            <person name="Goodwin Z."/>
            <person name="Lu X."/>
            <person name="Lewis E.E."/>
            <person name="Goodrich-Blair H."/>
            <person name="Stock S.P."/>
            <person name="Adams B.J."/>
            <person name="Sternberg P.W."/>
            <person name="Mortazavi A."/>
        </authorList>
    </citation>
    <scope>NUCLEOTIDE SEQUENCE [LARGE SCALE GENOMIC DNA]</scope>
    <source>
        <strain evidence="3 4">ALL</strain>
    </source>
</reference>
<keyword evidence="2" id="KW-0472">Membrane</keyword>
<accession>A0A4U5LZR2</accession>
<keyword evidence="2" id="KW-0812">Transmembrane</keyword>
<evidence type="ECO:0000256" key="1">
    <source>
        <dbReference type="SAM" id="MobiDB-lite"/>
    </source>
</evidence>